<sequence>MTLPSLSLPKHMGRLSGSLLHDAMENGDGFATFECDGEEALLAAAEEYGVVLPHRDADARGITYLRDTPGLGVERGVGFTRETLLPHTDRPAAKQPPRVLLLWCRGTSSEGGEATVLRGADVAARLNEIDPEAFQAFCEDDAAIFRTGDEEMVSPVFRMHDGVVQEVRLRFDPYIYFAPNAARALPALDRAFADTELAFALEPGKGYALRNDLWFHGRRSYSGRREMLRIMVGAKSSAS</sequence>
<evidence type="ECO:0000313" key="7">
    <source>
        <dbReference type="Proteomes" id="UP000598174"/>
    </source>
</evidence>
<organism evidence="6 7">
    <name type="scientific">Paractinoplanes ferrugineus</name>
    <dbReference type="NCBI Taxonomy" id="113564"/>
    <lineage>
        <taxon>Bacteria</taxon>
        <taxon>Bacillati</taxon>
        <taxon>Actinomycetota</taxon>
        <taxon>Actinomycetes</taxon>
        <taxon>Micromonosporales</taxon>
        <taxon>Micromonosporaceae</taxon>
        <taxon>Paractinoplanes</taxon>
    </lineage>
</organism>
<accession>A0A919J8F5</accession>
<protein>
    <recommendedName>
        <fullName evidence="5">TauD/TfdA-like domain-containing protein</fullName>
    </recommendedName>
</protein>
<dbReference type="InterPro" id="IPR003819">
    <property type="entry name" value="TauD/TfdA-like"/>
</dbReference>
<dbReference type="PANTHER" id="PTHR10696:SF56">
    <property type="entry name" value="TAUD_TFDA-LIKE DOMAIN-CONTAINING PROTEIN"/>
    <property type="match status" value="1"/>
</dbReference>
<evidence type="ECO:0000256" key="3">
    <source>
        <dbReference type="ARBA" id="ARBA00023004"/>
    </source>
</evidence>
<dbReference type="GO" id="GO:0016491">
    <property type="term" value="F:oxidoreductase activity"/>
    <property type="evidence" value="ECO:0007669"/>
    <property type="project" value="UniProtKB-KW"/>
</dbReference>
<comment type="cofactor">
    <cofactor evidence="1">
        <name>Fe(2+)</name>
        <dbReference type="ChEBI" id="CHEBI:29033"/>
    </cofactor>
</comment>
<evidence type="ECO:0000256" key="4">
    <source>
        <dbReference type="ARBA" id="ARBA00023194"/>
    </source>
</evidence>
<evidence type="ECO:0000256" key="1">
    <source>
        <dbReference type="ARBA" id="ARBA00001954"/>
    </source>
</evidence>
<reference evidence="6" key="1">
    <citation type="submission" date="2021-01" db="EMBL/GenBank/DDBJ databases">
        <title>Whole genome shotgun sequence of Actinoplanes ferrugineus NBRC 15555.</title>
        <authorList>
            <person name="Komaki H."/>
            <person name="Tamura T."/>
        </authorList>
    </citation>
    <scope>NUCLEOTIDE SEQUENCE</scope>
    <source>
        <strain evidence="6">NBRC 15555</strain>
    </source>
</reference>
<dbReference type="PANTHER" id="PTHR10696">
    <property type="entry name" value="GAMMA-BUTYROBETAINE HYDROXYLASE-RELATED"/>
    <property type="match status" value="1"/>
</dbReference>
<dbReference type="InterPro" id="IPR050411">
    <property type="entry name" value="AlphaKG_dependent_hydroxylases"/>
</dbReference>
<keyword evidence="7" id="KW-1185">Reference proteome</keyword>
<dbReference type="RefSeq" id="WP_203821843.1">
    <property type="nucleotide sequence ID" value="NZ_BAAABP010000019.1"/>
</dbReference>
<dbReference type="Gene3D" id="3.60.130.10">
    <property type="entry name" value="Clavaminate synthase-like"/>
    <property type="match status" value="1"/>
</dbReference>
<gene>
    <name evidence="6" type="ORF">Afe05nite_73190</name>
</gene>
<dbReference type="Pfam" id="PF02668">
    <property type="entry name" value="TauD"/>
    <property type="match status" value="1"/>
</dbReference>
<dbReference type="Proteomes" id="UP000598174">
    <property type="component" value="Unassembled WGS sequence"/>
</dbReference>
<feature type="domain" description="TauD/TfdA-like" evidence="5">
    <location>
        <begin position="32"/>
        <end position="231"/>
    </location>
</feature>
<dbReference type="InterPro" id="IPR042098">
    <property type="entry name" value="TauD-like_sf"/>
</dbReference>
<keyword evidence="3" id="KW-0408">Iron</keyword>
<name>A0A919J8F5_9ACTN</name>
<dbReference type="EMBL" id="BOMM01000067">
    <property type="protein sequence ID" value="GIE15479.1"/>
    <property type="molecule type" value="Genomic_DNA"/>
</dbReference>
<comment type="caution">
    <text evidence="6">The sequence shown here is derived from an EMBL/GenBank/DDBJ whole genome shotgun (WGS) entry which is preliminary data.</text>
</comment>
<proteinExistence type="predicted"/>
<evidence type="ECO:0000259" key="5">
    <source>
        <dbReference type="Pfam" id="PF02668"/>
    </source>
</evidence>
<evidence type="ECO:0000313" key="6">
    <source>
        <dbReference type="EMBL" id="GIE15479.1"/>
    </source>
</evidence>
<dbReference type="SUPFAM" id="SSF51197">
    <property type="entry name" value="Clavaminate synthase-like"/>
    <property type="match status" value="1"/>
</dbReference>
<keyword evidence="2" id="KW-0560">Oxidoreductase</keyword>
<dbReference type="AlphaFoldDB" id="A0A919J8F5"/>
<dbReference type="GO" id="GO:0017000">
    <property type="term" value="P:antibiotic biosynthetic process"/>
    <property type="evidence" value="ECO:0007669"/>
    <property type="project" value="UniProtKB-KW"/>
</dbReference>
<keyword evidence="4" id="KW-0045">Antibiotic biosynthesis</keyword>
<evidence type="ECO:0000256" key="2">
    <source>
        <dbReference type="ARBA" id="ARBA00023002"/>
    </source>
</evidence>